<dbReference type="GeneID" id="28489095"/>
<dbReference type="Gene3D" id="3.30.230.30">
    <property type="entry name" value="Impact, N-terminal domain"/>
    <property type="match status" value="1"/>
</dbReference>
<keyword evidence="5" id="KW-1185">Reference proteome</keyword>
<dbReference type="SUPFAM" id="SSF54211">
    <property type="entry name" value="Ribosomal protein S5 domain 2-like"/>
    <property type="match status" value="1"/>
</dbReference>
<sequence length="200" mass="22651">MKTIAKPFQSSIDIKKSQFICRLFPAQNEKEAKEIIKEISEKYKDATHNCTAYLVSDGEAYDDDGEPGGTAGRPMLNVLKKNKIENTVAIVTRYFGGIKLGAGGLVRAYSKSVLETLSIAEIVDMELYEIFKFSFEYQHIKAIDSEIRGKNLSIVEKQYEADVIYFVACDNIDIVKNIQEKLVKEVNIEYLGSRFLEKID</sequence>
<dbReference type="InterPro" id="IPR020568">
    <property type="entry name" value="Ribosomal_Su5_D2-typ_SF"/>
</dbReference>
<evidence type="ECO:0000313" key="5">
    <source>
        <dbReference type="Proteomes" id="UP000066376"/>
    </source>
</evidence>
<evidence type="ECO:0000313" key="3">
    <source>
        <dbReference type="EMBL" id="AMK15356.1"/>
    </source>
</evidence>
<dbReference type="InterPro" id="IPR001498">
    <property type="entry name" value="Impact_N"/>
</dbReference>
<name>A0A126QZX9_METOL</name>
<proteinExistence type="inferred from homology"/>
<gene>
    <name evidence="4" type="ORF">SAMN02910297_01545</name>
    <name evidence="3" type="ORF">YLM1_0799</name>
</gene>
<reference evidence="3 5" key="1">
    <citation type="journal article" date="2016" name="Genome Announc.">
        <title>Draft Genome Sequence of the Rumen Methanogen Methanobrevibacter olleyae YLM1.</title>
        <authorList>
            <person name="Kelly W.J."/>
            <person name="Li D."/>
            <person name="Lambie S.C."/>
            <person name="Cox F."/>
            <person name="Attwood G.T."/>
            <person name="Altermann E."/>
            <person name="Leahy S.C."/>
        </authorList>
    </citation>
    <scope>NUCLEOTIDE SEQUENCE [LARGE SCALE GENOMIC DNA]</scope>
    <source>
        <strain evidence="3 5">YLM1</strain>
    </source>
</reference>
<dbReference type="PATRIC" id="fig|294671.3.peg.833"/>
<dbReference type="InterPro" id="IPR023582">
    <property type="entry name" value="Impact"/>
</dbReference>
<dbReference type="EMBL" id="CP014265">
    <property type="protein sequence ID" value="AMK15356.1"/>
    <property type="molecule type" value="Genomic_DNA"/>
</dbReference>
<evidence type="ECO:0000313" key="6">
    <source>
        <dbReference type="Proteomes" id="UP000183442"/>
    </source>
</evidence>
<dbReference type="PROSITE" id="PS00910">
    <property type="entry name" value="UPF0029"/>
    <property type="match status" value="1"/>
</dbReference>
<dbReference type="EMBL" id="FOTL01000029">
    <property type="protein sequence ID" value="SFL70051.1"/>
    <property type="molecule type" value="Genomic_DNA"/>
</dbReference>
<dbReference type="AlphaFoldDB" id="A0A126QZX9"/>
<dbReference type="GO" id="GO:0005737">
    <property type="term" value="C:cytoplasm"/>
    <property type="evidence" value="ECO:0007669"/>
    <property type="project" value="TreeGrafter"/>
</dbReference>
<evidence type="ECO:0000313" key="4">
    <source>
        <dbReference type="EMBL" id="SFL70051.1"/>
    </source>
</evidence>
<reference evidence="6" key="3">
    <citation type="submission" date="2016-10" db="EMBL/GenBank/DDBJ databases">
        <authorList>
            <person name="Varghese N."/>
        </authorList>
    </citation>
    <scope>NUCLEOTIDE SEQUENCE [LARGE SCALE GENOMIC DNA]</scope>
    <source>
        <strain evidence="6">DSM 16632</strain>
    </source>
</reference>
<dbReference type="InterPro" id="IPR036956">
    <property type="entry name" value="Impact_N_sf"/>
</dbReference>
<accession>A0A126QZX9</accession>
<dbReference type="InterPro" id="IPR020569">
    <property type="entry name" value="UPF0029_Impact_CS"/>
</dbReference>
<reference evidence="4" key="4">
    <citation type="submission" date="2016-10" db="EMBL/GenBank/DDBJ databases">
        <authorList>
            <person name="de Groot N.N."/>
        </authorList>
    </citation>
    <scope>NUCLEOTIDE SEQUENCE [LARGE SCALE GENOMIC DNA]</scope>
    <source>
        <strain evidence="4">DSM 16632</strain>
    </source>
</reference>
<dbReference type="Proteomes" id="UP000066376">
    <property type="component" value="Chromosome"/>
</dbReference>
<protein>
    <submittedName>
        <fullName evidence="4">Uncharacterized protein, YigZ family</fullName>
    </submittedName>
</protein>
<comment type="similarity">
    <text evidence="1">Belongs to the IMPACT family.</text>
</comment>
<dbReference type="PANTHER" id="PTHR16301">
    <property type="entry name" value="IMPACT-RELATED"/>
    <property type="match status" value="1"/>
</dbReference>
<feature type="domain" description="Impact N-terminal" evidence="2">
    <location>
        <begin position="15"/>
        <end position="116"/>
    </location>
</feature>
<dbReference type="OrthoDB" id="121633at2157"/>
<dbReference type="NCBIfam" id="TIGR00257">
    <property type="entry name" value="IMPACT_YIGZ"/>
    <property type="match status" value="1"/>
</dbReference>
<dbReference type="InterPro" id="IPR015796">
    <property type="entry name" value="Impact_YigZ-like"/>
</dbReference>
<dbReference type="GO" id="GO:0006446">
    <property type="term" value="P:regulation of translational initiation"/>
    <property type="evidence" value="ECO:0007669"/>
    <property type="project" value="TreeGrafter"/>
</dbReference>
<reference evidence="5" key="2">
    <citation type="submission" date="2016-02" db="EMBL/GenBank/DDBJ databases">
        <title>The draft genome sequence of the rumen methanogen Methanobrevibacter olleyae YLM1.</title>
        <authorList>
            <consortium name="New Zealand Agricultural Greenhouse Gas Research Centre/Pastoral Greenhouse Gas Research Consortium"/>
            <person name="Kelly W.J."/>
            <person name="Li D."/>
            <person name="Lambie S.C."/>
            <person name="Attwood G.T."/>
            <person name="Altermann E."/>
            <person name="Leahy S.C."/>
        </authorList>
    </citation>
    <scope>NUCLEOTIDE SEQUENCE [LARGE SCALE GENOMIC DNA]</scope>
    <source>
        <strain evidence="5">YLM1</strain>
    </source>
</reference>
<organism evidence="3 5">
    <name type="scientific">Methanobrevibacter olleyae</name>
    <dbReference type="NCBI Taxonomy" id="294671"/>
    <lineage>
        <taxon>Archaea</taxon>
        <taxon>Methanobacteriati</taxon>
        <taxon>Methanobacteriota</taxon>
        <taxon>Methanomada group</taxon>
        <taxon>Methanobacteria</taxon>
        <taxon>Methanobacteriales</taxon>
        <taxon>Methanobacteriaceae</taxon>
        <taxon>Methanobrevibacter</taxon>
    </lineage>
</organism>
<dbReference type="RefSeq" id="WP_067146537.1">
    <property type="nucleotide sequence ID" value="NZ_CP014265.1"/>
</dbReference>
<dbReference type="PANTHER" id="PTHR16301:SF20">
    <property type="entry name" value="IMPACT FAMILY MEMBER YIGZ"/>
    <property type="match status" value="1"/>
</dbReference>
<evidence type="ECO:0000259" key="2">
    <source>
        <dbReference type="Pfam" id="PF01205"/>
    </source>
</evidence>
<dbReference type="Pfam" id="PF01205">
    <property type="entry name" value="Impact_N"/>
    <property type="match status" value="1"/>
</dbReference>
<dbReference type="Proteomes" id="UP000183442">
    <property type="component" value="Unassembled WGS sequence"/>
</dbReference>
<evidence type="ECO:0000256" key="1">
    <source>
        <dbReference type="ARBA" id="ARBA00007665"/>
    </source>
</evidence>
<dbReference type="KEGG" id="mol:YLM1_0799"/>